<dbReference type="InterPro" id="IPR047215">
    <property type="entry name" value="Galactose_mutarotase-like"/>
</dbReference>
<dbReference type="PROSITE" id="PS00545">
    <property type="entry name" value="ALDOSE_1_EPIMERASE"/>
    <property type="match status" value="1"/>
</dbReference>
<evidence type="ECO:0000256" key="3">
    <source>
        <dbReference type="ARBA" id="ARBA00005028"/>
    </source>
</evidence>
<evidence type="ECO:0000256" key="8">
    <source>
        <dbReference type="ARBA" id="ARBA00022837"/>
    </source>
</evidence>
<dbReference type="InterPro" id="IPR011013">
    <property type="entry name" value="Gal_mutarotase_sf_dom"/>
</dbReference>
<comment type="subunit">
    <text evidence="5">Monomer.</text>
</comment>
<evidence type="ECO:0000256" key="9">
    <source>
        <dbReference type="ARBA" id="ARBA00023235"/>
    </source>
</evidence>
<evidence type="ECO:0000256" key="1">
    <source>
        <dbReference type="ARBA" id="ARBA00001614"/>
    </source>
</evidence>
<evidence type="ECO:0000256" key="7">
    <source>
        <dbReference type="ARBA" id="ARBA00014165"/>
    </source>
</evidence>
<dbReference type="PANTHER" id="PTHR10091">
    <property type="entry name" value="ALDOSE-1-EPIMERASE"/>
    <property type="match status" value="1"/>
</dbReference>
<reference evidence="12 13" key="1">
    <citation type="submission" date="2016-10" db="EMBL/GenBank/DDBJ databases">
        <authorList>
            <person name="Varghese N."/>
            <person name="Submissions S."/>
        </authorList>
    </citation>
    <scope>NUCLEOTIDE SEQUENCE [LARGE SCALE GENOMIC DNA]</scope>
    <source>
        <strain evidence="12 13">DSM 17997</strain>
    </source>
</reference>
<dbReference type="EC" id="5.1.3.3" evidence="6 11"/>
<accession>A0A1H3QGM7</accession>
<protein>
    <recommendedName>
        <fullName evidence="7 11">Aldose 1-epimerase</fullName>
        <ecNumber evidence="6 11">5.1.3.3</ecNumber>
    </recommendedName>
</protein>
<dbReference type="InterPro" id="IPR018052">
    <property type="entry name" value="Ald1_epimerase_CS"/>
</dbReference>
<comment type="cofactor">
    <cofactor evidence="2">
        <name>Ca(2+)</name>
        <dbReference type="ChEBI" id="CHEBI:29108"/>
    </cofactor>
</comment>
<dbReference type="InterPro" id="IPR008183">
    <property type="entry name" value="Aldose_1/G6P_1-epimerase"/>
</dbReference>
<comment type="pathway">
    <text evidence="3 11">Carbohydrate metabolism; hexose metabolism.</text>
</comment>
<dbReference type="Pfam" id="PF01263">
    <property type="entry name" value="Aldose_epim"/>
    <property type="match status" value="1"/>
</dbReference>
<dbReference type="Gene3D" id="2.70.98.10">
    <property type="match status" value="1"/>
</dbReference>
<evidence type="ECO:0000313" key="12">
    <source>
        <dbReference type="EMBL" id="SDZ12556.1"/>
    </source>
</evidence>
<dbReference type="Proteomes" id="UP000199663">
    <property type="component" value="Unassembled WGS sequence"/>
</dbReference>
<organism evidence="12 13">
    <name type="scientific">Rhodonellum ikkaensis</name>
    <dbReference type="NCBI Taxonomy" id="336829"/>
    <lineage>
        <taxon>Bacteria</taxon>
        <taxon>Pseudomonadati</taxon>
        <taxon>Bacteroidota</taxon>
        <taxon>Cytophagia</taxon>
        <taxon>Cytophagales</taxon>
        <taxon>Cytophagaceae</taxon>
        <taxon>Rhodonellum</taxon>
    </lineage>
</organism>
<dbReference type="NCBIfam" id="NF008277">
    <property type="entry name" value="PRK11055.1"/>
    <property type="match status" value="1"/>
</dbReference>
<comment type="similarity">
    <text evidence="4 11">Belongs to the aldose epimerase family.</text>
</comment>
<keyword evidence="8" id="KW-0106">Calcium</keyword>
<proteinExistence type="inferred from homology"/>
<evidence type="ECO:0000256" key="11">
    <source>
        <dbReference type="PIRNR" id="PIRNR005096"/>
    </source>
</evidence>
<gene>
    <name evidence="12" type="ORF">SAMN05444412_10683</name>
</gene>
<evidence type="ECO:0000313" key="13">
    <source>
        <dbReference type="Proteomes" id="UP000199663"/>
    </source>
</evidence>
<keyword evidence="9 11" id="KW-0413">Isomerase</keyword>
<dbReference type="EMBL" id="FNQC01000006">
    <property type="protein sequence ID" value="SDZ12556.1"/>
    <property type="molecule type" value="Genomic_DNA"/>
</dbReference>
<dbReference type="PANTHER" id="PTHR10091:SF0">
    <property type="entry name" value="GALACTOSE MUTAROTASE"/>
    <property type="match status" value="1"/>
</dbReference>
<dbReference type="RefSeq" id="WP_019597511.1">
    <property type="nucleotide sequence ID" value="NZ_FNQC01000006.1"/>
</dbReference>
<sequence length="357" mass="39870">MKNKLSQTTEIFGLTPDGRTVNLFTFLLANKIKVSVMNYGATLTHLFVPDKNGQMEDVVLGFDDFDGYIQKEYLDNYCYIGSTVGRVAGRTADNQILIDDQIFALPANQGHVHLHGGIEGWDKKIWESTPFQTAEKVGVAFKYQSADGEEHYPGKVDVTVTYSLDQAGILEIHYQAETDQKTIINPTNHSYFNLSGDFTQSIDAHLLQIAAEHYMPLRTESLPTGVFTEVNGSPFDFRKPGKIGIALENEDPQLQLANGIDHAFLLDKNQPTATLHHPGSGRVLHLSTTEPAVQVYSGNYLNNRFKGKNGITYDKRAAICLETQHFADSTHHSHFPTIVLNPGETFDSKTKFWFSIQ</sequence>
<dbReference type="PIRSF" id="PIRSF005096">
    <property type="entry name" value="GALM"/>
    <property type="match status" value="1"/>
</dbReference>
<evidence type="ECO:0000256" key="6">
    <source>
        <dbReference type="ARBA" id="ARBA00013185"/>
    </source>
</evidence>
<comment type="caution">
    <text evidence="12">The sequence shown here is derived from an EMBL/GenBank/DDBJ whole genome shotgun (WGS) entry which is preliminary data.</text>
</comment>
<evidence type="ECO:0000256" key="10">
    <source>
        <dbReference type="ARBA" id="ARBA00023277"/>
    </source>
</evidence>
<dbReference type="InterPro" id="IPR014718">
    <property type="entry name" value="GH-type_carb-bd"/>
</dbReference>
<dbReference type="SUPFAM" id="SSF74650">
    <property type="entry name" value="Galactose mutarotase-like"/>
    <property type="match status" value="1"/>
</dbReference>
<comment type="catalytic activity">
    <reaction evidence="1 11">
        <text>alpha-D-glucose = beta-D-glucose</text>
        <dbReference type="Rhea" id="RHEA:10264"/>
        <dbReference type="ChEBI" id="CHEBI:15903"/>
        <dbReference type="ChEBI" id="CHEBI:17925"/>
        <dbReference type="EC" id="5.1.3.3"/>
    </reaction>
</comment>
<dbReference type="CDD" id="cd09019">
    <property type="entry name" value="galactose_mutarotase_like"/>
    <property type="match status" value="1"/>
</dbReference>
<evidence type="ECO:0000256" key="4">
    <source>
        <dbReference type="ARBA" id="ARBA00006206"/>
    </source>
</evidence>
<evidence type="ECO:0000256" key="5">
    <source>
        <dbReference type="ARBA" id="ARBA00011245"/>
    </source>
</evidence>
<keyword evidence="13" id="KW-1185">Reference proteome</keyword>
<dbReference type="InterPro" id="IPR015443">
    <property type="entry name" value="Aldose_1-epimerase"/>
</dbReference>
<evidence type="ECO:0000256" key="2">
    <source>
        <dbReference type="ARBA" id="ARBA00001913"/>
    </source>
</evidence>
<name>A0A1H3QGM7_9BACT</name>
<keyword evidence="10 11" id="KW-0119">Carbohydrate metabolism</keyword>